<gene>
    <name evidence="8" type="primary">cueR</name>
    <name evidence="8" type="ORF">C7H85_07295</name>
</gene>
<dbReference type="CDD" id="cd01108">
    <property type="entry name" value="HTH_CueR"/>
    <property type="match status" value="1"/>
</dbReference>
<dbReference type="NCBIfam" id="TIGR02044">
    <property type="entry name" value="CueR"/>
    <property type="match status" value="1"/>
</dbReference>
<dbReference type="Pfam" id="PF13411">
    <property type="entry name" value="MerR_1"/>
    <property type="match status" value="1"/>
</dbReference>
<dbReference type="GO" id="GO:0003677">
    <property type="term" value="F:DNA binding"/>
    <property type="evidence" value="ECO:0007669"/>
    <property type="project" value="UniProtKB-KW"/>
</dbReference>
<dbReference type="Proteomes" id="UP000240243">
    <property type="component" value="Unassembled WGS sequence"/>
</dbReference>
<keyword evidence="9" id="KW-1185">Reference proteome</keyword>
<evidence type="ECO:0000256" key="4">
    <source>
        <dbReference type="ARBA" id="ARBA00023125"/>
    </source>
</evidence>
<reference evidence="8 9" key="1">
    <citation type="submission" date="2018-03" db="EMBL/GenBank/DDBJ databases">
        <title>The draft genome of Zobellella sp. 59N8.</title>
        <authorList>
            <person name="Liu L."/>
            <person name="Li L."/>
            <person name="Zhang X."/>
            <person name="Liang L."/>
            <person name="Wang T."/>
        </authorList>
    </citation>
    <scope>NUCLEOTIDE SEQUENCE [LARGE SCALE GENOMIC DNA]</scope>
    <source>
        <strain evidence="8 9">59N8</strain>
    </source>
</reference>
<dbReference type="InterPro" id="IPR047057">
    <property type="entry name" value="MerR_fam"/>
</dbReference>
<dbReference type="SMART" id="SM00422">
    <property type="entry name" value="HTH_MERR"/>
    <property type="match status" value="1"/>
</dbReference>
<evidence type="ECO:0000256" key="1">
    <source>
        <dbReference type="ARBA" id="ARBA00004496"/>
    </source>
</evidence>
<evidence type="ECO:0000313" key="8">
    <source>
        <dbReference type="EMBL" id="PSJ46435.1"/>
    </source>
</evidence>
<dbReference type="InterPro" id="IPR011789">
    <property type="entry name" value="CueR"/>
</dbReference>
<evidence type="ECO:0000256" key="6">
    <source>
        <dbReference type="SAM" id="Coils"/>
    </source>
</evidence>
<dbReference type="RefSeq" id="WP_106729050.1">
    <property type="nucleotide sequence ID" value="NZ_PXYG01000002.1"/>
</dbReference>
<dbReference type="InterPro" id="IPR009061">
    <property type="entry name" value="DNA-bd_dom_put_sf"/>
</dbReference>
<feature type="coiled-coil region" evidence="6">
    <location>
        <begin position="81"/>
        <end position="111"/>
    </location>
</feature>
<dbReference type="EMBL" id="PXYG01000002">
    <property type="protein sequence ID" value="PSJ46435.1"/>
    <property type="molecule type" value="Genomic_DNA"/>
</dbReference>
<comment type="subcellular location">
    <subcellularLocation>
        <location evidence="1">Cytoplasm</location>
    </subcellularLocation>
</comment>
<evidence type="ECO:0000313" key="9">
    <source>
        <dbReference type="Proteomes" id="UP000240243"/>
    </source>
</evidence>
<dbReference type="OrthoDB" id="9808480at2"/>
<keyword evidence="4" id="KW-0238">DNA-binding</keyword>
<comment type="caution">
    <text evidence="8">The sequence shown here is derived from an EMBL/GenBank/DDBJ whole genome shotgun (WGS) entry which is preliminary data.</text>
</comment>
<keyword evidence="5" id="KW-0804">Transcription</keyword>
<evidence type="ECO:0000256" key="3">
    <source>
        <dbReference type="ARBA" id="ARBA00023015"/>
    </source>
</evidence>
<dbReference type="GO" id="GO:0005737">
    <property type="term" value="C:cytoplasm"/>
    <property type="evidence" value="ECO:0007669"/>
    <property type="project" value="UniProtKB-SubCell"/>
</dbReference>
<dbReference type="PROSITE" id="PS50937">
    <property type="entry name" value="HTH_MERR_2"/>
    <property type="match status" value="1"/>
</dbReference>
<dbReference type="InterPro" id="IPR000551">
    <property type="entry name" value="MerR-type_HTH_dom"/>
</dbReference>
<dbReference type="AlphaFoldDB" id="A0A2P7R887"/>
<keyword evidence="6" id="KW-0175">Coiled coil</keyword>
<evidence type="ECO:0000256" key="5">
    <source>
        <dbReference type="ARBA" id="ARBA00023163"/>
    </source>
</evidence>
<evidence type="ECO:0000259" key="7">
    <source>
        <dbReference type="PROSITE" id="PS50937"/>
    </source>
</evidence>
<proteinExistence type="predicted"/>
<sequence length="141" mass="15832">MNIGEAAQRAGVSAKMIRHYEQTGLLKPAARSAAGYRQYNSENVEVLRFIRQARVLGFSIRQIDDLLRLWQDPLRSSRAVKQVAQQHLLEVENKMRELAAMKATLERMIAACPGNEDPDCAILEQLSASEQQAAKKDGREP</sequence>
<dbReference type="Gene3D" id="1.10.1660.10">
    <property type="match status" value="1"/>
</dbReference>
<accession>A0A2P7R887</accession>
<keyword evidence="2" id="KW-0963">Cytoplasm</keyword>
<dbReference type="SUPFAM" id="SSF46955">
    <property type="entry name" value="Putative DNA-binding domain"/>
    <property type="match status" value="1"/>
</dbReference>
<evidence type="ECO:0000256" key="2">
    <source>
        <dbReference type="ARBA" id="ARBA00022490"/>
    </source>
</evidence>
<dbReference type="GO" id="GO:0003700">
    <property type="term" value="F:DNA-binding transcription factor activity"/>
    <property type="evidence" value="ECO:0007669"/>
    <property type="project" value="InterPro"/>
</dbReference>
<dbReference type="PROSITE" id="PS00552">
    <property type="entry name" value="HTH_MERR_1"/>
    <property type="match status" value="1"/>
</dbReference>
<dbReference type="GO" id="GO:0045893">
    <property type="term" value="P:positive regulation of DNA-templated transcription"/>
    <property type="evidence" value="ECO:0007669"/>
    <property type="project" value="InterPro"/>
</dbReference>
<organism evidence="8 9">
    <name type="scientific">Zobellella endophytica</name>
    <dbReference type="NCBI Taxonomy" id="2116700"/>
    <lineage>
        <taxon>Bacteria</taxon>
        <taxon>Pseudomonadati</taxon>
        <taxon>Pseudomonadota</taxon>
        <taxon>Gammaproteobacteria</taxon>
        <taxon>Aeromonadales</taxon>
        <taxon>Aeromonadaceae</taxon>
        <taxon>Zobellella</taxon>
    </lineage>
</organism>
<keyword evidence="3" id="KW-0805">Transcription regulation</keyword>
<dbReference type="PRINTS" id="PR00040">
    <property type="entry name" value="HTHMERR"/>
</dbReference>
<dbReference type="PANTHER" id="PTHR30204">
    <property type="entry name" value="REDOX-CYCLING DRUG-SENSING TRANSCRIPTIONAL ACTIVATOR SOXR"/>
    <property type="match status" value="1"/>
</dbReference>
<dbReference type="GO" id="GO:0005507">
    <property type="term" value="F:copper ion binding"/>
    <property type="evidence" value="ECO:0007669"/>
    <property type="project" value="InterPro"/>
</dbReference>
<name>A0A2P7R887_9GAMM</name>
<protein>
    <submittedName>
        <fullName evidence="8">Cu(I)-responsive transcriptional regulator</fullName>
    </submittedName>
</protein>
<dbReference type="PANTHER" id="PTHR30204:SF94">
    <property type="entry name" value="HEAVY METAL-DEPENDENT TRANSCRIPTIONAL REGULATOR HI_0293-RELATED"/>
    <property type="match status" value="1"/>
</dbReference>
<feature type="domain" description="HTH merR-type" evidence="7">
    <location>
        <begin position="1"/>
        <end position="69"/>
    </location>
</feature>